<evidence type="ECO:0000313" key="2">
    <source>
        <dbReference type="Proteomes" id="UP000535406"/>
    </source>
</evidence>
<gene>
    <name evidence="1" type="ORF">HNQ66_004176</name>
</gene>
<dbReference type="InterPro" id="IPR009387">
    <property type="entry name" value="HigB-2"/>
</dbReference>
<protein>
    <submittedName>
        <fullName evidence="1">mRNA-degrading endonuclease RelE of RelBE toxin-antitoxin system</fullName>
    </submittedName>
</protein>
<keyword evidence="1" id="KW-0378">Hydrolase</keyword>
<dbReference type="GO" id="GO:0004519">
    <property type="term" value="F:endonuclease activity"/>
    <property type="evidence" value="ECO:0007669"/>
    <property type="project" value="UniProtKB-KW"/>
</dbReference>
<proteinExistence type="predicted"/>
<evidence type="ECO:0000313" key="1">
    <source>
        <dbReference type="EMBL" id="MBB5044749.1"/>
    </source>
</evidence>
<sequence length="111" mass="12276">MQTVVELPTFIRQAEAIFSPEERTALIDYLAAHPMLGDEIPGAGGVRKLRFAASGRGKRGGARVIYYWYSEDAPIYALLVYAKNVRTDLSPAEKKTVAAIAKAIKQHQRSK</sequence>
<dbReference type="PIRSF" id="PIRSF039032">
    <property type="entry name" value="HigB-2"/>
    <property type="match status" value="1"/>
</dbReference>
<keyword evidence="1" id="KW-0255">Endonuclease</keyword>
<keyword evidence="1" id="KW-0540">Nuclease</keyword>
<accession>A0A7W8DW51</accession>
<dbReference type="EMBL" id="JACHIK010000020">
    <property type="protein sequence ID" value="MBB5044749.1"/>
    <property type="molecule type" value="Genomic_DNA"/>
</dbReference>
<comment type="caution">
    <text evidence="1">The sequence shown here is derived from an EMBL/GenBank/DDBJ whole genome shotgun (WGS) entry which is preliminary data.</text>
</comment>
<dbReference type="Pfam" id="PF06296">
    <property type="entry name" value="RelE"/>
    <property type="match status" value="1"/>
</dbReference>
<dbReference type="Proteomes" id="UP000535406">
    <property type="component" value="Unassembled WGS sequence"/>
</dbReference>
<name>A0A7W8DW51_9HYPH</name>
<reference evidence="1 2" key="1">
    <citation type="submission" date="2020-08" db="EMBL/GenBank/DDBJ databases">
        <title>Genomic Encyclopedia of Type Strains, Phase IV (KMG-IV): sequencing the most valuable type-strain genomes for metagenomic binning, comparative biology and taxonomic classification.</title>
        <authorList>
            <person name="Goeker M."/>
        </authorList>
    </citation>
    <scope>NUCLEOTIDE SEQUENCE [LARGE SCALE GENOMIC DNA]</scope>
    <source>
        <strain evidence="1 2">DSM 21319</strain>
    </source>
</reference>
<keyword evidence="2" id="KW-1185">Reference proteome</keyword>
<organism evidence="1 2">
    <name type="scientific">Shinella fusca</name>
    <dbReference type="NCBI Taxonomy" id="544480"/>
    <lineage>
        <taxon>Bacteria</taxon>
        <taxon>Pseudomonadati</taxon>
        <taxon>Pseudomonadota</taxon>
        <taxon>Alphaproteobacteria</taxon>
        <taxon>Hyphomicrobiales</taxon>
        <taxon>Rhizobiaceae</taxon>
        <taxon>Shinella</taxon>
    </lineage>
</organism>
<dbReference type="AlphaFoldDB" id="A0A7W8DW51"/>
<dbReference type="RefSeq" id="WP_184146323.1">
    <property type="nucleotide sequence ID" value="NZ_JACHIK010000020.1"/>
</dbReference>